<comment type="caution">
    <text evidence="2">The sequence shown here is derived from an EMBL/GenBank/DDBJ whole genome shotgun (WGS) entry which is preliminary data.</text>
</comment>
<dbReference type="Pfam" id="PF18946">
    <property type="entry name" value="Apex"/>
    <property type="match status" value="1"/>
</dbReference>
<reference evidence="2 3" key="1">
    <citation type="journal article" date="2022" name="Int. J. Syst. Evol. Microbiol.">
        <title>Pseudomonas aegrilactucae sp. nov. and Pseudomonas morbosilactucae sp. nov., pathogens causing bacterial rot of lettuce in Japan.</title>
        <authorList>
            <person name="Sawada H."/>
            <person name="Fujikawa T."/>
            <person name="Satou M."/>
        </authorList>
    </citation>
    <scope>NUCLEOTIDE SEQUENCE [LARGE SCALE GENOMIC DNA]</scope>
    <source>
        <strain evidence="2 3">MAFF 302030</strain>
    </source>
</reference>
<sequence length="235" mass="25442">MIELEGRAKQARLIRYAFRELMKGVCTSVPGNILTFNPATQMAQVQVGIVRVDINDAEFTLKPIIETPVYFPGGDYCIEYQIDSGCEGDILFSQRCIDGWVQSGGVAANPIGRFHNMQDAMFLPGFRSKPNVLPDFQNNGVRMRNRAGTQFVWLKNDNSICMDNGVARFNVLADGTTLMQNGAGSFQLQADGTFLINGLKITPDGNVITAAGTNLNAHRHSGVTPGSGTSGVPVP</sequence>
<proteinExistence type="predicted"/>
<gene>
    <name evidence="2" type="ORF">M1B34_31605</name>
</gene>
<dbReference type="RefSeq" id="WP_268267188.1">
    <property type="nucleotide sequence ID" value="NZ_JALQCW010000108.1"/>
</dbReference>
<protein>
    <recommendedName>
        <fullName evidence="1">Phage protein Gp138 N-terminal domain-containing protein</fullName>
    </recommendedName>
</protein>
<dbReference type="EMBL" id="JALQCW010000108">
    <property type="protein sequence ID" value="MCK9802084.1"/>
    <property type="molecule type" value="Genomic_DNA"/>
</dbReference>
<dbReference type="AlphaFoldDB" id="A0A9X1Z1U7"/>
<evidence type="ECO:0000313" key="3">
    <source>
        <dbReference type="Proteomes" id="UP001155059"/>
    </source>
</evidence>
<dbReference type="Pfam" id="PF18352">
    <property type="entry name" value="Gp138_N"/>
    <property type="match status" value="1"/>
</dbReference>
<name>A0A9X1Z1U7_9PSED</name>
<organism evidence="2 3">
    <name type="scientific">Pseudomonas morbosilactucae</name>
    <dbReference type="NCBI Taxonomy" id="2938197"/>
    <lineage>
        <taxon>Bacteria</taxon>
        <taxon>Pseudomonadati</taxon>
        <taxon>Pseudomonadota</taxon>
        <taxon>Gammaproteobacteria</taxon>
        <taxon>Pseudomonadales</taxon>
        <taxon>Pseudomonadaceae</taxon>
        <taxon>Pseudomonas</taxon>
    </lineage>
</organism>
<dbReference type="Gene3D" id="2.40.50.230">
    <property type="entry name" value="Gp5 N-terminal domain"/>
    <property type="match status" value="1"/>
</dbReference>
<accession>A0A9X1Z1U7</accession>
<dbReference type="InterPro" id="IPR044033">
    <property type="entry name" value="GpV-like_apex"/>
</dbReference>
<reference evidence="2 3" key="2">
    <citation type="journal article" date="2023" name="Plant Pathol.">
        <title>Dismantling and reorganizing Pseudomonas marginalis sensu#lato.</title>
        <authorList>
            <person name="Sawada H."/>
            <person name="Fujikawa T."/>
            <person name="Satou M."/>
        </authorList>
    </citation>
    <scope>NUCLEOTIDE SEQUENCE [LARGE SCALE GENOMIC DNA]</scope>
    <source>
        <strain evidence="2 3">MAFF 302030</strain>
    </source>
</reference>
<dbReference type="InterPro" id="IPR041599">
    <property type="entry name" value="Gp138_N"/>
</dbReference>
<dbReference type="Proteomes" id="UP001155059">
    <property type="component" value="Unassembled WGS sequence"/>
</dbReference>
<evidence type="ECO:0000313" key="2">
    <source>
        <dbReference type="EMBL" id="MCK9802084.1"/>
    </source>
</evidence>
<feature type="domain" description="Phage protein Gp138 N-terminal" evidence="1">
    <location>
        <begin position="29"/>
        <end position="125"/>
    </location>
</feature>
<evidence type="ECO:0000259" key="1">
    <source>
        <dbReference type="Pfam" id="PF18352"/>
    </source>
</evidence>
<dbReference type="InterPro" id="IPR037026">
    <property type="entry name" value="Vgr_OB-fold_dom_sf"/>
</dbReference>